<sequence>MTSRSTESIVGPEVARYFEKLGLFEPIKGNKRKVSPSTISQGRLSPTSSHQASHHFAPANLLDGPALFSSASIHEMQAFIEIPVFLRSQETLEIIGFNPEKAQSIWNSWEGIPETEKSPDLFLEFVLEFISDPRGSQQAINGDDDWNAYMDNIGISSWLKSAILLPEYEIIRYTASCQFWLLDSVKWTYRALESLPERFEVAAEYFRSGHSRIKCQDSDPDTNKADIKNPATYNISSSDPPAGQFRATGEESGTFIPDGTGRKLYKATTIERAKAFYSEQTGLVREGRFGSFPGDLSGQSLLTYWTPQRELADIHAGYLKHRVPISEIIITEVDVSGELIVSLKPVYLWGRKDMGINPHFQEFTWSCRNGYQKNEMPSYLRYLAKGQLIIAHILDHKTVDYKKRDSWKDVEISNLLHLNIDGAESLGVQWVFRSTDAKGAFNKHCQGRVIQYNLNMLTIAD</sequence>
<dbReference type="AlphaFoldDB" id="A0AAN8RTD6"/>
<feature type="region of interest" description="Disordered" evidence="1">
    <location>
        <begin position="31"/>
        <end position="51"/>
    </location>
</feature>
<dbReference type="EMBL" id="JAVHJM010000006">
    <property type="protein sequence ID" value="KAK6512951.1"/>
    <property type="molecule type" value="Genomic_DNA"/>
</dbReference>
<gene>
    <name evidence="2" type="ORF">TWF506_009113</name>
</gene>
<feature type="compositionally biased region" description="Polar residues" evidence="1">
    <location>
        <begin position="35"/>
        <end position="51"/>
    </location>
</feature>
<evidence type="ECO:0000313" key="2">
    <source>
        <dbReference type="EMBL" id="KAK6512951.1"/>
    </source>
</evidence>
<accession>A0AAN8RTD6</accession>
<name>A0AAN8RTD6_9PEZI</name>
<dbReference type="Proteomes" id="UP001307849">
    <property type="component" value="Unassembled WGS sequence"/>
</dbReference>
<proteinExistence type="predicted"/>
<comment type="caution">
    <text evidence="2">The sequence shown here is derived from an EMBL/GenBank/DDBJ whole genome shotgun (WGS) entry which is preliminary data.</text>
</comment>
<organism evidence="2 3">
    <name type="scientific">Arthrobotrys conoides</name>
    <dbReference type="NCBI Taxonomy" id="74498"/>
    <lineage>
        <taxon>Eukaryota</taxon>
        <taxon>Fungi</taxon>
        <taxon>Dikarya</taxon>
        <taxon>Ascomycota</taxon>
        <taxon>Pezizomycotina</taxon>
        <taxon>Orbiliomycetes</taxon>
        <taxon>Orbiliales</taxon>
        <taxon>Orbiliaceae</taxon>
        <taxon>Arthrobotrys</taxon>
    </lineage>
</organism>
<evidence type="ECO:0000313" key="3">
    <source>
        <dbReference type="Proteomes" id="UP001307849"/>
    </source>
</evidence>
<protein>
    <submittedName>
        <fullName evidence="2">Uncharacterized protein</fullName>
    </submittedName>
</protein>
<evidence type="ECO:0000256" key="1">
    <source>
        <dbReference type="SAM" id="MobiDB-lite"/>
    </source>
</evidence>
<reference evidence="2 3" key="1">
    <citation type="submission" date="2019-10" db="EMBL/GenBank/DDBJ databases">
        <authorList>
            <person name="Palmer J.M."/>
        </authorList>
    </citation>
    <scope>NUCLEOTIDE SEQUENCE [LARGE SCALE GENOMIC DNA]</scope>
    <source>
        <strain evidence="2 3">TWF506</strain>
    </source>
</reference>
<keyword evidence="3" id="KW-1185">Reference proteome</keyword>